<dbReference type="PRINTS" id="PR00469">
    <property type="entry name" value="PNDRDTASEII"/>
</dbReference>
<organism evidence="5 6">
    <name type="scientific">Daldinia eschscholtzii</name>
    <dbReference type="NCBI Taxonomy" id="292717"/>
    <lineage>
        <taxon>Eukaryota</taxon>
        <taxon>Fungi</taxon>
        <taxon>Dikarya</taxon>
        <taxon>Ascomycota</taxon>
        <taxon>Pezizomycotina</taxon>
        <taxon>Sordariomycetes</taxon>
        <taxon>Xylariomycetidae</taxon>
        <taxon>Xylariales</taxon>
        <taxon>Hypoxylaceae</taxon>
        <taxon>Daldinia</taxon>
    </lineage>
</organism>
<dbReference type="GO" id="GO:0016491">
    <property type="term" value="F:oxidoreductase activity"/>
    <property type="evidence" value="ECO:0007669"/>
    <property type="project" value="InterPro"/>
</dbReference>
<feature type="region of interest" description="Disordered" evidence="1">
    <location>
        <begin position="310"/>
        <end position="331"/>
    </location>
</feature>
<gene>
    <name evidence="5" type="ORF">Daesc_007257</name>
</gene>
<keyword evidence="6" id="KW-1185">Reference proteome</keyword>
<evidence type="ECO:0000313" key="6">
    <source>
        <dbReference type="Proteomes" id="UP001369815"/>
    </source>
</evidence>
<feature type="compositionally biased region" description="Acidic residues" evidence="1">
    <location>
        <begin position="317"/>
        <end position="327"/>
    </location>
</feature>
<evidence type="ECO:0008006" key="7">
    <source>
        <dbReference type="Google" id="ProtNLM"/>
    </source>
</evidence>
<reference evidence="5 6" key="1">
    <citation type="journal article" date="2024" name="Front Chem Biol">
        <title>Unveiling the potential of Daldinia eschscholtzii MFLUCC 19-0629 through bioactivity and bioinformatics studies for enhanced sustainable agriculture production.</title>
        <authorList>
            <person name="Brooks S."/>
            <person name="Weaver J.A."/>
            <person name="Klomchit A."/>
            <person name="Alharthi S.A."/>
            <person name="Onlamun T."/>
            <person name="Nurani R."/>
            <person name="Vong T.K."/>
            <person name="Alberti F."/>
            <person name="Greco C."/>
        </authorList>
    </citation>
    <scope>NUCLEOTIDE SEQUENCE [LARGE SCALE GENOMIC DNA]</scope>
    <source>
        <strain evidence="5">MFLUCC 19-0629</strain>
    </source>
</reference>
<accession>A0AAX6MEZ2</accession>
<dbReference type="Proteomes" id="UP001369815">
    <property type="component" value="Unassembled WGS sequence"/>
</dbReference>
<dbReference type="InterPro" id="IPR025340">
    <property type="entry name" value="DUF4246"/>
</dbReference>
<dbReference type="PANTHER" id="PTHR33119">
    <property type="entry name" value="IFI3P"/>
    <property type="match status" value="1"/>
</dbReference>
<dbReference type="PRINTS" id="PR00368">
    <property type="entry name" value="FADPNR"/>
</dbReference>
<evidence type="ECO:0000259" key="2">
    <source>
        <dbReference type="Pfam" id="PF07992"/>
    </source>
</evidence>
<protein>
    <recommendedName>
        <fullName evidence="7">FAD/NAD(P)-binding domain-containing protein</fullName>
    </recommendedName>
</protein>
<dbReference type="SUPFAM" id="SSF51905">
    <property type="entry name" value="FAD/NAD(P)-binding domain"/>
    <property type="match status" value="1"/>
</dbReference>
<dbReference type="InterPro" id="IPR049192">
    <property type="entry name" value="DUF4246_C"/>
</dbReference>
<dbReference type="Pfam" id="PF14033">
    <property type="entry name" value="DUF4246"/>
    <property type="match status" value="1"/>
</dbReference>
<evidence type="ECO:0000259" key="3">
    <source>
        <dbReference type="Pfam" id="PF14033"/>
    </source>
</evidence>
<dbReference type="InterPro" id="IPR036188">
    <property type="entry name" value="FAD/NAD-bd_sf"/>
</dbReference>
<dbReference type="EMBL" id="JBANMG010000007">
    <property type="protein sequence ID" value="KAK6950732.1"/>
    <property type="molecule type" value="Genomic_DNA"/>
</dbReference>
<dbReference type="InterPro" id="IPR049207">
    <property type="entry name" value="DUF4246_N"/>
</dbReference>
<feature type="domain" description="FAD/NAD(P)-binding" evidence="2">
    <location>
        <begin position="663"/>
        <end position="953"/>
    </location>
</feature>
<feature type="domain" description="DUF4246" evidence="3">
    <location>
        <begin position="101"/>
        <end position="533"/>
    </location>
</feature>
<dbReference type="Pfam" id="PF21666">
    <property type="entry name" value="DUF4246_N"/>
    <property type="match status" value="1"/>
</dbReference>
<dbReference type="AlphaFoldDB" id="A0AAX6MEZ2"/>
<dbReference type="PANTHER" id="PTHR33119:SF1">
    <property type="entry name" value="FE2OG DIOXYGENASE DOMAIN-CONTAINING PROTEIN"/>
    <property type="match status" value="1"/>
</dbReference>
<sequence>MPPPNSSDRLSLPGFGLPVDYEPDYKTESACFLHMLWATKDFMSEGLTLREIRMMNFVNQITDKPNWEEKVFDETIVAKWKQEAESAPHQGLDGDVYFSKDMFEYCIKELRDKAEKVKTTGIVNVLDAELAVAKSDTIVPSSLVGALKAAVKPLEDVPDKDKDWHPRSDNKVLDLLHPSLFPLVYGTTRVLPYGKVPLEACSSVIGEGEITISFQQEKTDKPALWGSHQWLPSDIVWTEAGPKITSYINNLHPVDHKGLYKIFEEFVSAAIPLWEECLFRKKALRPRIACGTAGWEDYHLPEGVKMPEEYIDHDYDPDSDDAEAWEDYEPRPDLGDFDSRRWYEEHAVLDWPEPKNYSPRERDPLDKPDLRKDFPSGLQIIFKLANIHLTPESPTYNGGSLHIEGALNDRIVATALYYYDADNISESCLEFTHVVDADSVRMEPPQGEYQALMRYMGIESTEDAPFQKIGSVLTRPGRLLVFPNVFEHQVQPFQLEDPTKPGHRKILAMFLVDPNLRILSSGVVPPQRKDWWAPEVRKIPPFSKLPMEIFDEIIDLVDGFPMSWEQAQEVRENLMDERSWAYETWEEKVAHVTKTFMFNNKSITIRSSPNMLEKPLLIIDGAGFVVSILITLLRHTLSFRLKSIRYAIFPPSSPSAESKQPRNIVIVGASIAGYSAASNIAKSLLPNSEYRVIVIEPRDHFHFTWVLPRFCVAEGHEHKAFIPYGGFLPRGSLEADGGKVSWIKDRVASITRDNVRLAGTDEEIPYEFLVVATGAGATDTLPSRVGVDDKTEGMNLMREMQRRIRESKNLVVVGGGAAGVELATDAKSKYPEKHVTLVHSRDSVMHRFGPKLQSTATDGIKDLGIELITGDRVVSEDKDKGIVVLRSGNEIACDYLVPKVNCTGQRPDSKLIAQLSPSSISESGHILTKPTLQIQDDSLPNVYVCGDVSETNTTHPNSRSAMRQAMVVAFNIFSGMEGKKPKVKYVPHWLDGVIKLTLGLDKSVSNVGDGKTEFLFPAKEKNEELMAAGAWHKLGAKPFEDDGEFLRKIKAKI</sequence>
<evidence type="ECO:0000313" key="5">
    <source>
        <dbReference type="EMBL" id="KAK6950732.1"/>
    </source>
</evidence>
<evidence type="ECO:0000256" key="1">
    <source>
        <dbReference type="SAM" id="MobiDB-lite"/>
    </source>
</evidence>
<proteinExistence type="predicted"/>
<evidence type="ECO:0000259" key="4">
    <source>
        <dbReference type="Pfam" id="PF21666"/>
    </source>
</evidence>
<dbReference type="Pfam" id="PF07992">
    <property type="entry name" value="Pyr_redox_2"/>
    <property type="match status" value="1"/>
</dbReference>
<dbReference type="Gene3D" id="3.50.50.100">
    <property type="match status" value="1"/>
</dbReference>
<name>A0AAX6MEZ2_9PEZI</name>
<dbReference type="InterPro" id="IPR023753">
    <property type="entry name" value="FAD/NAD-binding_dom"/>
</dbReference>
<comment type="caution">
    <text evidence="5">The sequence shown here is derived from an EMBL/GenBank/DDBJ whole genome shotgun (WGS) entry which is preliminary data.</text>
</comment>
<feature type="domain" description="DUF4246" evidence="4">
    <location>
        <begin position="12"/>
        <end position="83"/>
    </location>
</feature>